<organism evidence="4 5">
    <name type="scientific">Gordonia jinhuaensis</name>
    <dbReference type="NCBI Taxonomy" id="1517702"/>
    <lineage>
        <taxon>Bacteria</taxon>
        <taxon>Bacillati</taxon>
        <taxon>Actinomycetota</taxon>
        <taxon>Actinomycetes</taxon>
        <taxon>Mycobacteriales</taxon>
        <taxon>Gordoniaceae</taxon>
        <taxon>Gordonia</taxon>
    </lineage>
</organism>
<feature type="domain" description="WCX" evidence="3">
    <location>
        <begin position="241"/>
        <end position="315"/>
    </location>
</feature>
<sequence>MNLVICLLSTRQFIPAEKIRSTVQGYNDSKTVESFNRMFERDKNELRALGIPVETGRTSRYSTIDGYRISPEAYALPPIELDRDEAAAVAIATSLWTSPELSTASQSALIKLRAGGIEVDTDSDTLLSAAAPRSVGSEQTLQALFDAIENRAAVRFDHRSGTSVTTRTLEPWGVVTNKGRWYVVGHDRDRDATRTFRLSRIVGQVQTVGAAGEVSIPADIDLSAIVADAVNWADTPSVRGTATIWVAEGRAAGLRRAAVSCTPNSIAGRDGDNLELEIESLHGLTRLVLSAGADAVVLDPPELRAAVVDGLTRLAESSAVGVAGWPHSPDDPTGPDHRASTEGARS</sequence>
<dbReference type="InterPro" id="IPR051534">
    <property type="entry name" value="CBASS_pafABC_assoc_protein"/>
</dbReference>
<evidence type="ECO:0000313" key="5">
    <source>
        <dbReference type="Proteomes" id="UP000621454"/>
    </source>
</evidence>
<keyword evidence="5" id="KW-1185">Reference proteome</keyword>
<reference evidence="4" key="1">
    <citation type="journal article" date="2014" name="Int. J. Syst. Evol. Microbiol.">
        <title>Complete genome sequence of Corynebacterium casei LMG S-19264T (=DSM 44701T), isolated from a smear-ripened cheese.</title>
        <authorList>
            <consortium name="US DOE Joint Genome Institute (JGI-PGF)"/>
            <person name="Walter F."/>
            <person name="Albersmeier A."/>
            <person name="Kalinowski J."/>
            <person name="Ruckert C."/>
        </authorList>
    </citation>
    <scope>NUCLEOTIDE SEQUENCE</scope>
    <source>
        <strain evidence="4">CGMCC 1.12827</strain>
    </source>
</reference>
<gene>
    <name evidence="4" type="primary">pafB</name>
    <name evidence="4" type="ORF">GCM10011489_10610</name>
</gene>
<evidence type="ECO:0000256" key="1">
    <source>
        <dbReference type="SAM" id="MobiDB-lite"/>
    </source>
</evidence>
<dbReference type="Proteomes" id="UP000621454">
    <property type="component" value="Unassembled WGS sequence"/>
</dbReference>
<feature type="domain" description="WYL" evidence="2">
    <location>
        <begin position="140"/>
        <end position="201"/>
    </location>
</feature>
<protein>
    <submittedName>
        <fullName evidence="4">Protein PafB</fullName>
    </submittedName>
</protein>
<accession>A0A916SZD1</accession>
<dbReference type="Pfam" id="PF25583">
    <property type="entry name" value="WCX"/>
    <property type="match status" value="1"/>
</dbReference>
<evidence type="ECO:0000313" key="4">
    <source>
        <dbReference type="EMBL" id="GGB24209.1"/>
    </source>
</evidence>
<dbReference type="InterPro" id="IPR026881">
    <property type="entry name" value="WYL_dom"/>
</dbReference>
<dbReference type="InterPro" id="IPR057727">
    <property type="entry name" value="WCX_dom"/>
</dbReference>
<comment type="caution">
    <text evidence="4">The sequence shown here is derived from an EMBL/GenBank/DDBJ whole genome shotgun (WGS) entry which is preliminary data.</text>
</comment>
<proteinExistence type="predicted"/>
<reference evidence="4" key="2">
    <citation type="submission" date="2020-09" db="EMBL/GenBank/DDBJ databases">
        <authorList>
            <person name="Sun Q."/>
            <person name="Zhou Y."/>
        </authorList>
    </citation>
    <scope>NUCLEOTIDE SEQUENCE</scope>
    <source>
        <strain evidence="4">CGMCC 1.12827</strain>
    </source>
</reference>
<feature type="compositionally biased region" description="Basic and acidic residues" evidence="1">
    <location>
        <begin position="328"/>
        <end position="346"/>
    </location>
</feature>
<feature type="region of interest" description="Disordered" evidence="1">
    <location>
        <begin position="320"/>
        <end position="346"/>
    </location>
</feature>
<dbReference type="Pfam" id="PF13280">
    <property type="entry name" value="WYL"/>
    <property type="match status" value="1"/>
</dbReference>
<evidence type="ECO:0000259" key="2">
    <source>
        <dbReference type="Pfam" id="PF13280"/>
    </source>
</evidence>
<evidence type="ECO:0000259" key="3">
    <source>
        <dbReference type="Pfam" id="PF25583"/>
    </source>
</evidence>
<name>A0A916SZD1_9ACTN</name>
<dbReference type="PANTHER" id="PTHR34580">
    <property type="match status" value="1"/>
</dbReference>
<dbReference type="AlphaFoldDB" id="A0A916SZD1"/>
<dbReference type="EMBL" id="BMGC01000005">
    <property type="protein sequence ID" value="GGB24209.1"/>
    <property type="molecule type" value="Genomic_DNA"/>
</dbReference>
<dbReference type="PANTHER" id="PTHR34580:SF3">
    <property type="entry name" value="PROTEIN PAFB"/>
    <property type="match status" value="1"/>
</dbReference>
<dbReference type="PROSITE" id="PS52050">
    <property type="entry name" value="WYL"/>
    <property type="match status" value="1"/>
</dbReference>
<dbReference type="RefSeq" id="WP_188585660.1">
    <property type="nucleotide sequence ID" value="NZ_BMGC01000005.1"/>
</dbReference>